<feature type="active site" description="Nucleophile" evidence="5">
    <location>
        <position position="375"/>
    </location>
</feature>
<name>A0A081BLN9_9BACT</name>
<dbReference type="STRING" id="1499966.U14_02548"/>
<keyword evidence="8" id="KW-1185">Reference proteome</keyword>
<dbReference type="InterPro" id="IPR029063">
    <property type="entry name" value="SAM-dependent_MTases_sf"/>
</dbReference>
<evidence type="ECO:0000256" key="2">
    <source>
        <dbReference type="ARBA" id="ARBA00022679"/>
    </source>
</evidence>
<keyword evidence="2 5" id="KW-0808">Transferase</keyword>
<keyword evidence="3 5" id="KW-0949">S-adenosyl-L-methionine</keyword>
<gene>
    <name evidence="7" type="ORF">U14_02548</name>
</gene>
<feature type="binding site" evidence="5">
    <location>
        <position position="322"/>
    </location>
    <ligand>
        <name>S-adenosyl-L-methionine</name>
        <dbReference type="ChEBI" id="CHEBI:59789"/>
    </ligand>
</feature>
<protein>
    <submittedName>
        <fullName evidence="7">NOL1/NOP2/sun family putative RNA methylase</fullName>
    </submittedName>
</protein>
<dbReference type="PRINTS" id="PR02008">
    <property type="entry name" value="RCMTFAMILY"/>
</dbReference>
<dbReference type="SUPFAM" id="SSF53335">
    <property type="entry name" value="S-adenosyl-L-methionine-dependent methyltransferases"/>
    <property type="match status" value="1"/>
</dbReference>
<accession>A0A081BLN9</accession>
<keyword evidence="1 5" id="KW-0489">Methyltransferase</keyword>
<evidence type="ECO:0000256" key="3">
    <source>
        <dbReference type="ARBA" id="ARBA00022691"/>
    </source>
</evidence>
<keyword evidence="4 5" id="KW-0694">RNA-binding</keyword>
<comment type="similarity">
    <text evidence="5">Belongs to the class I-like SAM-binding methyltransferase superfamily. RsmB/NOP family.</text>
</comment>
<dbReference type="Proteomes" id="UP000030700">
    <property type="component" value="Unassembled WGS sequence"/>
</dbReference>
<evidence type="ECO:0000259" key="6">
    <source>
        <dbReference type="PROSITE" id="PS51686"/>
    </source>
</evidence>
<dbReference type="GO" id="GO:0070475">
    <property type="term" value="P:rRNA base methylation"/>
    <property type="evidence" value="ECO:0007669"/>
    <property type="project" value="TreeGrafter"/>
</dbReference>
<organism evidence="7">
    <name type="scientific">Candidatus Moduliflexus flocculans</name>
    <dbReference type="NCBI Taxonomy" id="1499966"/>
    <lineage>
        <taxon>Bacteria</taxon>
        <taxon>Candidatus Moduliflexota</taxon>
        <taxon>Candidatus Moduliflexia</taxon>
        <taxon>Candidatus Moduliflexales</taxon>
        <taxon>Candidatus Moduliflexaceae</taxon>
    </lineage>
</organism>
<evidence type="ECO:0000256" key="5">
    <source>
        <dbReference type="PROSITE-ProRule" id="PRU01023"/>
    </source>
</evidence>
<reference evidence="7" key="1">
    <citation type="journal article" date="2015" name="PeerJ">
        <title>First genomic representation of candidate bacterial phylum KSB3 points to enhanced environmental sensing as a trigger of wastewater bulking.</title>
        <authorList>
            <person name="Sekiguchi Y."/>
            <person name="Ohashi A."/>
            <person name="Parks D.H."/>
            <person name="Yamauchi T."/>
            <person name="Tyson G.W."/>
            <person name="Hugenholtz P."/>
        </authorList>
    </citation>
    <scope>NUCLEOTIDE SEQUENCE [LARGE SCALE GENOMIC DNA]</scope>
</reference>
<dbReference type="GO" id="GO:0005829">
    <property type="term" value="C:cytosol"/>
    <property type="evidence" value="ECO:0007669"/>
    <property type="project" value="TreeGrafter"/>
</dbReference>
<dbReference type="GO" id="GO:0009383">
    <property type="term" value="F:rRNA (cytosine-C5-)-methyltransferase activity"/>
    <property type="evidence" value="ECO:0007669"/>
    <property type="project" value="TreeGrafter"/>
</dbReference>
<evidence type="ECO:0000256" key="1">
    <source>
        <dbReference type="ARBA" id="ARBA00022603"/>
    </source>
</evidence>
<dbReference type="InterPro" id="IPR001678">
    <property type="entry name" value="MeTrfase_RsmB-F_NOP2_dom"/>
</dbReference>
<dbReference type="Gene3D" id="3.40.50.150">
    <property type="entry name" value="Vaccinia Virus protein VP39"/>
    <property type="match status" value="1"/>
</dbReference>
<dbReference type="EMBL" id="DF820457">
    <property type="protein sequence ID" value="GAK51305.1"/>
    <property type="molecule type" value="Genomic_DNA"/>
</dbReference>
<dbReference type="PANTHER" id="PTHR22807">
    <property type="entry name" value="NOP2 YEAST -RELATED NOL1/NOP2/FMU SUN DOMAIN-CONTAINING"/>
    <property type="match status" value="1"/>
</dbReference>
<dbReference type="InterPro" id="IPR023267">
    <property type="entry name" value="RCMT"/>
</dbReference>
<dbReference type="GO" id="GO:0003723">
    <property type="term" value="F:RNA binding"/>
    <property type="evidence" value="ECO:0007669"/>
    <property type="project" value="UniProtKB-UniRule"/>
</dbReference>
<dbReference type="PROSITE" id="PS51686">
    <property type="entry name" value="SAM_MT_RSMB_NOP"/>
    <property type="match status" value="1"/>
</dbReference>
<proteinExistence type="inferred from homology"/>
<comment type="caution">
    <text evidence="5">Lacks conserved residue(s) required for the propagation of feature annotation.</text>
</comment>
<dbReference type="AlphaFoldDB" id="A0A081BLN9"/>
<evidence type="ECO:0000313" key="7">
    <source>
        <dbReference type="EMBL" id="GAK51305.1"/>
    </source>
</evidence>
<dbReference type="CDD" id="cd02440">
    <property type="entry name" value="AdoMet_MTases"/>
    <property type="match status" value="1"/>
</dbReference>
<sequence>MALLANQARSYATAIHQVARDVFKSGNPADRVVNAYFRDIKKLGSRDRRMIAETLFSLFRWWGWLRQLLEDSQSLWDDGGERSEEWARLLYAAHLLDNAELHPVAQEWQQTANLPHISHGMGALTLAEKSRRLRELFRATPFDAAALVPGWLQQCVPLDEQAYLSFLAYLQQRPPLWLRAQVEREALILELRSAGLVPTLTAMLPQALCLEQARVNLFELQSFRDGKFELQDFASQMIGIATQAKPGERWWDACAGAGGKTLQLAAMMQNKGTLIASDIREYKLLELRKRARRAQFSNISPRPWNEAKLPVKHGSVDGVLVDAPCTGTGTWRRNPDCRWTAKAEDVAEMAQLQLDILSRASKAAKPGGVVVYATCSVCEAENEAVVRAFLAQRQEFTLEGWQNPLTGTLTDGMLRVWPMDANCDATFAARFRRNM</sequence>
<evidence type="ECO:0000313" key="8">
    <source>
        <dbReference type="Proteomes" id="UP000030700"/>
    </source>
</evidence>
<dbReference type="Pfam" id="PF01189">
    <property type="entry name" value="Methyltr_RsmB-F"/>
    <property type="match status" value="1"/>
</dbReference>
<dbReference type="PANTHER" id="PTHR22807:SF61">
    <property type="entry name" value="NOL1_NOP2_SUN FAMILY PROTEIN _ ANTITERMINATION NUSB DOMAIN-CONTAINING PROTEIN"/>
    <property type="match status" value="1"/>
</dbReference>
<feature type="binding site" evidence="5">
    <location>
        <position position="278"/>
    </location>
    <ligand>
        <name>S-adenosyl-L-methionine</name>
        <dbReference type="ChEBI" id="CHEBI:59789"/>
    </ligand>
</feature>
<dbReference type="InterPro" id="IPR049560">
    <property type="entry name" value="MeTrfase_RsmB-F_NOP2_cat"/>
</dbReference>
<evidence type="ECO:0000256" key="4">
    <source>
        <dbReference type="ARBA" id="ARBA00022884"/>
    </source>
</evidence>
<dbReference type="HOGENOM" id="CLU_005316_0_2_0"/>
<feature type="domain" description="SAM-dependent MTase RsmB/NOP-type" evidence="6">
    <location>
        <begin position="163"/>
        <end position="434"/>
    </location>
</feature>